<reference evidence="2 3" key="2">
    <citation type="submission" date="2019-01" db="EMBL/GenBank/DDBJ databases">
        <title>Motilimonas pumilus sp. nov., isolated from the gut of sea cucumber (Apostichopus japonicus).</title>
        <authorList>
            <person name="Wang F.-Q."/>
            <person name="Ren L.-H."/>
            <person name="Lin Y.-W."/>
            <person name="Sun G.-H."/>
            <person name="Du Z.-J."/>
            <person name="Zhao J.-X."/>
            <person name="Liu X.-J."/>
            <person name="Liu L.-J."/>
        </authorList>
    </citation>
    <scope>NUCLEOTIDE SEQUENCE [LARGE SCALE GENOMIC DNA]</scope>
    <source>
        <strain evidence="2 3">PLHSC7-2</strain>
    </source>
</reference>
<dbReference type="PANTHER" id="PTHR30008">
    <property type="entry name" value="EXODEOXYRIBONUCLEASE 7 LARGE SUBUNIT"/>
    <property type="match status" value="1"/>
</dbReference>
<keyword evidence="3" id="KW-1185">Reference proteome</keyword>
<gene>
    <name evidence="2" type="ORF">D1Z90_20315</name>
</gene>
<dbReference type="GO" id="GO:0009318">
    <property type="term" value="C:exodeoxyribonuclease VII complex"/>
    <property type="evidence" value="ECO:0007669"/>
    <property type="project" value="InterPro"/>
</dbReference>
<protein>
    <recommendedName>
        <fullName evidence="1">OB-fold nucleic acid binding domain-containing protein</fullName>
    </recommendedName>
</protein>
<sequence length="165" mass="18858">MKPMIYKKEVASDITLSELLYHIGESLRAEFTKGYWFSCDIDSINFHTSGNVYLTLSHKNKEGKRSSANAIIWKNYASLIEKFESKTGIRFTKNISVLFLGEVSFSSEYGLSIKVLDINPTFSIGQHELKLRQIREQLKARGYSSLNRSLAHPREFTRVAVIGRC</sequence>
<reference evidence="2 3" key="1">
    <citation type="submission" date="2018-09" db="EMBL/GenBank/DDBJ databases">
        <authorList>
            <person name="Wang F."/>
        </authorList>
    </citation>
    <scope>NUCLEOTIDE SEQUENCE [LARGE SCALE GENOMIC DNA]</scope>
    <source>
        <strain evidence="2 3">PLHSC7-2</strain>
    </source>
</reference>
<dbReference type="OrthoDB" id="7235451at2"/>
<dbReference type="RefSeq" id="WP_119912598.1">
    <property type="nucleotide sequence ID" value="NZ_QZCH01000074.1"/>
</dbReference>
<dbReference type="AlphaFoldDB" id="A0A418Y970"/>
<comment type="caution">
    <text evidence="2">The sequence shown here is derived from an EMBL/GenBank/DDBJ whole genome shotgun (WGS) entry which is preliminary data.</text>
</comment>
<feature type="domain" description="OB-fold nucleic acid binding" evidence="1">
    <location>
        <begin position="15"/>
        <end position="118"/>
    </location>
</feature>
<dbReference type="EMBL" id="QZCH01000074">
    <property type="protein sequence ID" value="RJG36586.1"/>
    <property type="molecule type" value="Genomic_DNA"/>
</dbReference>
<evidence type="ECO:0000259" key="1">
    <source>
        <dbReference type="Pfam" id="PF13742"/>
    </source>
</evidence>
<dbReference type="PANTHER" id="PTHR30008:SF0">
    <property type="entry name" value="EXODEOXYRIBONUCLEASE 7 LARGE SUBUNIT"/>
    <property type="match status" value="1"/>
</dbReference>
<dbReference type="InterPro" id="IPR003753">
    <property type="entry name" value="Exonuc_VII_L"/>
</dbReference>
<evidence type="ECO:0000313" key="2">
    <source>
        <dbReference type="EMBL" id="RJG36586.1"/>
    </source>
</evidence>
<dbReference type="GO" id="GO:0008855">
    <property type="term" value="F:exodeoxyribonuclease VII activity"/>
    <property type="evidence" value="ECO:0007669"/>
    <property type="project" value="InterPro"/>
</dbReference>
<dbReference type="InterPro" id="IPR025824">
    <property type="entry name" value="OB-fold_nuc-bd_dom"/>
</dbReference>
<dbReference type="GO" id="GO:0003676">
    <property type="term" value="F:nucleic acid binding"/>
    <property type="evidence" value="ECO:0007669"/>
    <property type="project" value="InterPro"/>
</dbReference>
<dbReference type="Proteomes" id="UP000283255">
    <property type="component" value="Unassembled WGS sequence"/>
</dbReference>
<evidence type="ECO:0000313" key="3">
    <source>
        <dbReference type="Proteomes" id="UP000283255"/>
    </source>
</evidence>
<organism evidence="2 3">
    <name type="scientific">Motilimonas pumila</name>
    <dbReference type="NCBI Taxonomy" id="2303987"/>
    <lineage>
        <taxon>Bacteria</taxon>
        <taxon>Pseudomonadati</taxon>
        <taxon>Pseudomonadota</taxon>
        <taxon>Gammaproteobacteria</taxon>
        <taxon>Alteromonadales</taxon>
        <taxon>Alteromonadales genera incertae sedis</taxon>
        <taxon>Motilimonas</taxon>
    </lineage>
</organism>
<dbReference type="GO" id="GO:0006308">
    <property type="term" value="P:DNA catabolic process"/>
    <property type="evidence" value="ECO:0007669"/>
    <property type="project" value="InterPro"/>
</dbReference>
<proteinExistence type="predicted"/>
<accession>A0A418Y970</accession>
<dbReference type="Pfam" id="PF13742">
    <property type="entry name" value="tRNA_anti_2"/>
    <property type="match status" value="1"/>
</dbReference>
<name>A0A418Y970_9GAMM</name>